<dbReference type="Proteomes" id="UP000256661">
    <property type="component" value="Unassembled WGS sequence"/>
</dbReference>
<dbReference type="InterPro" id="IPR007138">
    <property type="entry name" value="ABM_dom"/>
</dbReference>
<evidence type="ECO:0000259" key="1">
    <source>
        <dbReference type="Pfam" id="PF03992"/>
    </source>
</evidence>
<keyword evidence="2" id="KW-0560">Oxidoreductase</keyword>
<feature type="domain" description="ABM" evidence="1">
    <location>
        <begin position="4"/>
        <end position="82"/>
    </location>
</feature>
<sequence length="111" mass="12301">MAGPVRMVLTMTVRSEDATTFEAAWARAADWAGTRPGCLRQTLALSPSRPSGTVAGTELTYQITSDWSDADRFHAFERSPEQDEVTAGLRMLRTSVRMELWKIVDHQEGAS</sequence>
<gene>
    <name evidence="2" type="ORF">DFJ69_3054</name>
</gene>
<keyword evidence="3" id="KW-1185">Reference proteome</keyword>
<accession>A0A3D9T183</accession>
<dbReference type="InterPro" id="IPR011008">
    <property type="entry name" value="Dimeric_a/b-barrel"/>
</dbReference>
<dbReference type="AlphaFoldDB" id="A0A3D9T183"/>
<protein>
    <submittedName>
        <fullName evidence="2">Antibiotic biosynthesis monooxygenase</fullName>
    </submittedName>
</protein>
<proteinExistence type="predicted"/>
<dbReference type="EMBL" id="QTTT01000001">
    <property type="protein sequence ID" value="REE97581.1"/>
    <property type="molecule type" value="Genomic_DNA"/>
</dbReference>
<dbReference type="Gene3D" id="3.30.70.100">
    <property type="match status" value="1"/>
</dbReference>
<dbReference type="SUPFAM" id="SSF54909">
    <property type="entry name" value="Dimeric alpha+beta barrel"/>
    <property type="match status" value="1"/>
</dbReference>
<dbReference type="Pfam" id="PF03992">
    <property type="entry name" value="ABM"/>
    <property type="match status" value="1"/>
</dbReference>
<keyword evidence="2" id="KW-0503">Monooxygenase</keyword>
<organism evidence="2 3">
    <name type="scientific">Thermomonospora umbrina</name>
    <dbReference type="NCBI Taxonomy" id="111806"/>
    <lineage>
        <taxon>Bacteria</taxon>
        <taxon>Bacillati</taxon>
        <taxon>Actinomycetota</taxon>
        <taxon>Actinomycetes</taxon>
        <taxon>Streptosporangiales</taxon>
        <taxon>Thermomonosporaceae</taxon>
        <taxon>Thermomonospora</taxon>
    </lineage>
</organism>
<reference evidence="2 3" key="1">
    <citation type="submission" date="2018-08" db="EMBL/GenBank/DDBJ databases">
        <title>Sequencing the genomes of 1000 actinobacteria strains.</title>
        <authorList>
            <person name="Klenk H.-P."/>
        </authorList>
    </citation>
    <scope>NUCLEOTIDE SEQUENCE [LARGE SCALE GENOMIC DNA]</scope>
    <source>
        <strain evidence="2 3">DSM 43927</strain>
    </source>
</reference>
<evidence type="ECO:0000313" key="2">
    <source>
        <dbReference type="EMBL" id="REE97581.1"/>
    </source>
</evidence>
<comment type="caution">
    <text evidence="2">The sequence shown here is derived from an EMBL/GenBank/DDBJ whole genome shotgun (WGS) entry which is preliminary data.</text>
</comment>
<dbReference type="GO" id="GO:0004497">
    <property type="term" value="F:monooxygenase activity"/>
    <property type="evidence" value="ECO:0007669"/>
    <property type="project" value="UniProtKB-KW"/>
</dbReference>
<name>A0A3D9T183_9ACTN</name>
<evidence type="ECO:0000313" key="3">
    <source>
        <dbReference type="Proteomes" id="UP000256661"/>
    </source>
</evidence>